<comment type="caution">
    <text evidence="4">The sequence shown here is derived from an EMBL/GenBank/DDBJ whole genome shotgun (WGS) entry which is preliminary data.</text>
</comment>
<name>A0A9D1IT58_9FIRM</name>
<evidence type="ECO:0000256" key="1">
    <source>
        <dbReference type="ARBA" id="ARBA00023027"/>
    </source>
</evidence>
<dbReference type="PROSITE" id="PS50305">
    <property type="entry name" value="SIRTUIN"/>
    <property type="match status" value="1"/>
</dbReference>
<feature type="binding site" evidence="2">
    <location>
        <position position="186"/>
    </location>
    <ligand>
        <name>Zn(2+)</name>
        <dbReference type="ChEBI" id="CHEBI:29105"/>
    </ligand>
</feature>
<reference evidence="4" key="1">
    <citation type="submission" date="2020-10" db="EMBL/GenBank/DDBJ databases">
        <authorList>
            <person name="Gilroy R."/>
        </authorList>
    </citation>
    <scope>NUCLEOTIDE SEQUENCE</scope>
    <source>
        <strain evidence="4">4509</strain>
    </source>
</reference>
<feature type="binding site" evidence="2">
    <location>
        <position position="152"/>
    </location>
    <ligand>
        <name>Zn(2+)</name>
        <dbReference type="ChEBI" id="CHEBI:29105"/>
    </ligand>
</feature>
<dbReference type="Gene3D" id="3.40.50.1220">
    <property type="entry name" value="TPP-binding domain"/>
    <property type="match status" value="1"/>
</dbReference>
<organism evidence="4 5">
    <name type="scientific">Candidatus Egerieicola faecale</name>
    <dbReference type="NCBI Taxonomy" id="2840774"/>
    <lineage>
        <taxon>Bacteria</taxon>
        <taxon>Bacillati</taxon>
        <taxon>Bacillota</taxon>
        <taxon>Clostridia</taxon>
        <taxon>Eubacteriales</taxon>
        <taxon>Oscillospiraceae</taxon>
        <taxon>Oscillospiraceae incertae sedis</taxon>
        <taxon>Candidatus Egerieicola</taxon>
    </lineage>
</organism>
<evidence type="ECO:0000259" key="3">
    <source>
        <dbReference type="PROSITE" id="PS50305"/>
    </source>
</evidence>
<reference evidence="4" key="2">
    <citation type="journal article" date="2021" name="PeerJ">
        <title>Extensive microbial diversity within the chicken gut microbiome revealed by metagenomics and culture.</title>
        <authorList>
            <person name="Gilroy R."/>
            <person name="Ravi A."/>
            <person name="Getino M."/>
            <person name="Pursley I."/>
            <person name="Horton D.L."/>
            <person name="Alikhan N.F."/>
            <person name="Baker D."/>
            <person name="Gharbi K."/>
            <person name="Hall N."/>
            <person name="Watson M."/>
            <person name="Adriaenssens E.M."/>
            <person name="Foster-Nyarko E."/>
            <person name="Jarju S."/>
            <person name="Secka A."/>
            <person name="Antonio M."/>
            <person name="Oren A."/>
            <person name="Chaudhuri R.R."/>
            <person name="La Ragione R."/>
            <person name="Hildebrand F."/>
            <person name="Pallen M.J."/>
        </authorList>
    </citation>
    <scope>NUCLEOTIDE SEQUENCE</scope>
    <source>
        <strain evidence="4">4509</strain>
    </source>
</reference>
<dbReference type="InterPro" id="IPR026590">
    <property type="entry name" value="Ssirtuin_cat_dom"/>
</dbReference>
<sequence length="292" mass="33399">MFLRKPISTFTGNYSAQLEKLKQELDTADAIVIGAGAGMSTSAGFSYSGERFQQYFSDFEAKYGFHDMYSGGFYPYDTLEEYWAWWSRMILVNRYEAGVGKPYRDLLELVKDKDYFVLTTNVDHQFQLAGFDKKRLFYTQGDYGLWQCSKPCHQKTYDNEEAVRQMAARQKDGKIPSQLVPKCPVCGAPMTMNLRCDMTFVQDDGWYAASGRYEDFLRRHEGMHLLLLELGVGANTPVIIKYPFWQMTAKNPKAVYACVNFGEAMCPREIAEQSICLDRDIGTVLGDLRQGK</sequence>
<proteinExistence type="predicted"/>
<evidence type="ECO:0000256" key="2">
    <source>
        <dbReference type="PROSITE-ProRule" id="PRU00236"/>
    </source>
</evidence>
<dbReference type="AlphaFoldDB" id="A0A9D1IT58"/>
<feature type="domain" description="Deacetylase sirtuin-type" evidence="3">
    <location>
        <begin position="11"/>
        <end position="292"/>
    </location>
</feature>
<accession>A0A9D1IT58</accession>
<dbReference type="InterPro" id="IPR029035">
    <property type="entry name" value="DHS-like_NAD/FAD-binding_dom"/>
</dbReference>
<gene>
    <name evidence="4" type="ORF">IAD19_06950</name>
</gene>
<keyword evidence="1" id="KW-0520">NAD</keyword>
<keyword evidence="2" id="KW-0862">Zinc</keyword>
<evidence type="ECO:0000313" key="5">
    <source>
        <dbReference type="Proteomes" id="UP000824082"/>
    </source>
</evidence>
<feature type="binding site" evidence="2">
    <location>
        <position position="148"/>
    </location>
    <ligand>
        <name>Zn(2+)</name>
        <dbReference type="ChEBI" id="CHEBI:29105"/>
    </ligand>
</feature>
<comment type="caution">
    <text evidence="2">Lacks conserved residue(s) required for the propagation of feature annotation.</text>
</comment>
<evidence type="ECO:0000313" key="4">
    <source>
        <dbReference type="EMBL" id="HIU42276.1"/>
    </source>
</evidence>
<dbReference type="GO" id="GO:0046872">
    <property type="term" value="F:metal ion binding"/>
    <property type="evidence" value="ECO:0007669"/>
    <property type="project" value="UniProtKB-KW"/>
</dbReference>
<keyword evidence="2" id="KW-0479">Metal-binding</keyword>
<feature type="binding site" evidence="2">
    <location>
        <position position="183"/>
    </location>
    <ligand>
        <name>Zn(2+)</name>
        <dbReference type="ChEBI" id="CHEBI:29105"/>
    </ligand>
</feature>
<dbReference type="EMBL" id="DVMX01000135">
    <property type="protein sequence ID" value="HIU42276.1"/>
    <property type="molecule type" value="Genomic_DNA"/>
</dbReference>
<protein>
    <submittedName>
        <fullName evidence="4">Sir2 silent information regulator family NAD-dependent deacetylase</fullName>
    </submittedName>
</protein>
<dbReference type="Proteomes" id="UP000824082">
    <property type="component" value="Unassembled WGS sequence"/>
</dbReference>
<dbReference type="SUPFAM" id="SSF52467">
    <property type="entry name" value="DHS-like NAD/FAD-binding domain"/>
    <property type="match status" value="1"/>
</dbReference>